<evidence type="ECO:0000256" key="2">
    <source>
        <dbReference type="ARBA" id="ARBA00022448"/>
    </source>
</evidence>
<keyword evidence="9 15" id="KW-1133">Transmembrane helix</keyword>
<dbReference type="PROSITE" id="PS51098">
    <property type="entry name" value="PTS_EIIB_TYPE_1"/>
    <property type="match status" value="1"/>
</dbReference>
<dbReference type="Pfam" id="PF02378">
    <property type="entry name" value="PTS_EIIC"/>
    <property type="match status" value="1"/>
</dbReference>
<evidence type="ECO:0000256" key="11">
    <source>
        <dbReference type="ARBA" id="ARBA00044053"/>
    </source>
</evidence>
<dbReference type="Proteomes" id="UP001432099">
    <property type="component" value="Chromosome"/>
</dbReference>
<feature type="transmembrane region" description="Helical" evidence="15">
    <location>
        <begin position="337"/>
        <end position="359"/>
    </location>
</feature>
<evidence type="ECO:0000256" key="10">
    <source>
        <dbReference type="ARBA" id="ARBA00023136"/>
    </source>
</evidence>
<proteinExistence type="predicted"/>
<protein>
    <recommendedName>
        <fullName evidence="11">protein-N(pi)-phosphohistidine--sucrose phosphotransferase</fullName>
        <ecNumber evidence="11">2.7.1.211</ecNumber>
    </recommendedName>
</protein>
<gene>
    <name evidence="18" type="ORF">T23_15050</name>
</gene>
<comment type="catalytic activity">
    <reaction evidence="13">
        <text>N(pros)-phospho-L-histidyl-[protein](out) + sucrose = sucrose 6(G)-phosphate(in) + L-histidyl-[protein]</text>
        <dbReference type="Rhea" id="RHEA:49236"/>
        <dbReference type="Rhea" id="RHEA-COMP:9745"/>
        <dbReference type="Rhea" id="RHEA-COMP:9746"/>
        <dbReference type="ChEBI" id="CHEBI:17992"/>
        <dbReference type="ChEBI" id="CHEBI:29979"/>
        <dbReference type="ChEBI" id="CHEBI:64837"/>
        <dbReference type="ChEBI" id="CHEBI:91002"/>
        <dbReference type="EC" id="2.7.1.211"/>
    </reaction>
</comment>
<dbReference type="SUPFAM" id="SSF55604">
    <property type="entry name" value="Glucose permease domain IIB"/>
    <property type="match status" value="1"/>
</dbReference>
<comment type="function">
    <text evidence="12">The phosphoenolpyruvate-dependent sugar phosphotransferase system (sugar PTS), a major carbohydrate active transport system, catalyzes the phosphorylation of incoming sugar substrates concomitantly with their translocation across the cell membrane. This system is involved in sucrose transport.</text>
</comment>
<keyword evidence="8" id="KW-0418">Kinase</keyword>
<dbReference type="NCBIfam" id="TIGR01996">
    <property type="entry name" value="PTS-II-BC-sucr"/>
    <property type="match status" value="1"/>
</dbReference>
<keyword evidence="10 15" id="KW-0472">Membrane</keyword>
<evidence type="ECO:0000256" key="9">
    <source>
        <dbReference type="ARBA" id="ARBA00022989"/>
    </source>
</evidence>
<feature type="active site" description="Phosphocysteine intermediate; for EIIB activity" evidence="14">
    <location>
        <position position="29"/>
    </location>
</feature>
<dbReference type="RefSeq" id="WP_161830772.1">
    <property type="nucleotide sequence ID" value="NZ_AP028127.1"/>
</dbReference>
<dbReference type="InterPro" id="IPR003352">
    <property type="entry name" value="PTS_EIIC"/>
</dbReference>
<evidence type="ECO:0000256" key="7">
    <source>
        <dbReference type="ARBA" id="ARBA00022692"/>
    </source>
</evidence>
<evidence type="ECO:0000256" key="3">
    <source>
        <dbReference type="ARBA" id="ARBA00022475"/>
    </source>
</evidence>
<keyword evidence="3" id="KW-1003">Cell membrane</keyword>
<dbReference type="PROSITE" id="PS01035">
    <property type="entry name" value="PTS_EIIB_TYPE_1_CYS"/>
    <property type="match status" value="1"/>
</dbReference>
<dbReference type="EC" id="2.7.1.211" evidence="11"/>
<dbReference type="EMBL" id="AP028127">
    <property type="protein sequence ID" value="BEH91403.1"/>
    <property type="molecule type" value="Genomic_DNA"/>
</dbReference>
<evidence type="ECO:0000256" key="4">
    <source>
        <dbReference type="ARBA" id="ARBA00022597"/>
    </source>
</evidence>
<evidence type="ECO:0000256" key="1">
    <source>
        <dbReference type="ARBA" id="ARBA00004651"/>
    </source>
</evidence>
<evidence type="ECO:0000256" key="12">
    <source>
        <dbReference type="ARBA" id="ARBA00045139"/>
    </source>
</evidence>
<evidence type="ECO:0000256" key="5">
    <source>
        <dbReference type="ARBA" id="ARBA00022679"/>
    </source>
</evidence>
<evidence type="ECO:0000313" key="19">
    <source>
        <dbReference type="Proteomes" id="UP001432099"/>
    </source>
</evidence>
<feature type="transmembrane region" description="Helical" evidence="15">
    <location>
        <begin position="298"/>
        <end position="325"/>
    </location>
</feature>
<evidence type="ECO:0000256" key="15">
    <source>
        <dbReference type="SAM" id="Phobius"/>
    </source>
</evidence>
<evidence type="ECO:0000256" key="8">
    <source>
        <dbReference type="ARBA" id="ARBA00022777"/>
    </source>
</evidence>
<feature type="domain" description="PTS EIIB type-1" evidence="16">
    <location>
        <begin position="7"/>
        <end position="90"/>
    </location>
</feature>
<keyword evidence="19" id="KW-1185">Reference proteome</keyword>
<feature type="transmembrane region" description="Helical" evidence="15">
    <location>
        <begin position="162"/>
        <end position="182"/>
    </location>
</feature>
<keyword evidence="4" id="KW-0762">Sugar transport</keyword>
<feature type="transmembrane region" description="Helical" evidence="15">
    <location>
        <begin position="448"/>
        <end position="470"/>
    </location>
</feature>
<dbReference type="CDD" id="cd00212">
    <property type="entry name" value="PTS_IIB_glc"/>
    <property type="match status" value="1"/>
</dbReference>
<sequence length="479" mass="50854">MKQQKYQETASQILFLVGGKENVVRVASCATRLRIVVCEDQKIDVEQIESLELVKGTFNNGGQFQIILGTGIVDQVYQEFLKQTGIQEIGKEELKEVAGAKMNVFQRVLKSLADVFVPILPALVAAGLLMGLNNVLTAQGLFIEGKSLIEAYPQMADLAEMINLFSNAAFTFLPVLIGFSAVKIFGGTPVLGAVIGAIMIHPDLLNGYSYGQALLDQTIPVWNVFGFEIAKVGYQGTVLPIIVSAFVLAKVERKTRKIVPAMFDNIITPLVAVLVTAVLTFIVIGPIMRIVGDGLTEAVMWLFFSLGPVGGAIYGVAYPLLVITGMHHSLVTAETQILANIGTLGGSPTFAVVAASNVAQGAAALAVMYLMKNDTKMKGLASASGVSALLGITEPAVFGVNLKLKYPFIGALVGSAVAAAYGTFMKVLSVSPGPAGLPGVIVIRPESMFQYMVTLGIAFVVGFIATLMLARMFNKKVKG</sequence>
<dbReference type="InterPro" id="IPR010973">
    <property type="entry name" value="PTS_IIBC_sucr"/>
</dbReference>
<reference evidence="18" key="1">
    <citation type="journal article" date="2024" name="Int. J. Syst. Evol. Microbiol.">
        <title>Turicibacter faecis sp. nov., isolated from faeces of heart failure mouse model.</title>
        <authorList>
            <person name="Imamura Y."/>
            <person name="Motooka D."/>
            <person name="Nakajima Y."/>
            <person name="Ito S."/>
            <person name="Kitakaze M."/>
            <person name="Iida T."/>
            <person name="Nakamura S."/>
        </authorList>
    </citation>
    <scope>NUCLEOTIDE SEQUENCE</scope>
    <source>
        <strain evidence="18">TC023</strain>
    </source>
</reference>
<organism evidence="18 19">
    <name type="scientific">Turicibacter faecis</name>
    <dbReference type="NCBI Taxonomy" id="2963365"/>
    <lineage>
        <taxon>Bacteria</taxon>
        <taxon>Bacillati</taxon>
        <taxon>Bacillota</taxon>
        <taxon>Erysipelotrichia</taxon>
        <taxon>Erysipelotrichales</taxon>
        <taxon>Turicibacteraceae</taxon>
        <taxon>Turicibacter</taxon>
    </lineage>
</organism>
<dbReference type="PROSITE" id="PS51103">
    <property type="entry name" value="PTS_EIIC_TYPE_1"/>
    <property type="match status" value="1"/>
</dbReference>
<evidence type="ECO:0000256" key="14">
    <source>
        <dbReference type="PROSITE-ProRule" id="PRU00421"/>
    </source>
</evidence>
<feature type="transmembrane region" description="Helical" evidence="15">
    <location>
        <begin position="408"/>
        <end position="428"/>
    </location>
</feature>
<keyword evidence="2" id="KW-0813">Transport</keyword>
<dbReference type="Gene3D" id="3.30.1360.60">
    <property type="entry name" value="Glucose permease domain IIB"/>
    <property type="match status" value="1"/>
</dbReference>
<name>A0ABM8IKI2_9FIRM</name>
<dbReference type="InterPro" id="IPR001996">
    <property type="entry name" value="PTS_IIB_1"/>
</dbReference>
<feature type="transmembrane region" description="Helical" evidence="15">
    <location>
        <begin position="270"/>
        <end position="292"/>
    </location>
</feature>
<dbReference type="NCBIfam" id="TIGR00826">
    <property type="entry name" value="EIIB_glc"/>
    <property type="match status" value="1"/>
</dbReference>
<accession>A0ABM8IKI2</accession>
<feature type="transmembrane region" description="Helical" evidence="15">
    <location>
        <begin position="229"/>
        <end position="249"/>
    </location>
</feature>
<keyword evidence="6" id="KW-0598">Phosphotransferase system</keyword>
<feature type="transmembrane region" description="Helical" evidence="15">
    <location>
        <begin position="379"/>
        <end position="401"/>
    </location>
</feature>
<dbReference type="PANTHER" id="PTHR30175">
    <property type="entry name" value="PHOSPHOTRANSFERASE SYSTEM TRANSPORT PROTEIN"/>
    <property type="match status" value="1"/>
</dbReference>
<dbReference type="PANTHER" id="PTHR30175:SF4">
    <property type="entry name" value="PTS SYSTEM TREHALOSE-SPECIFIC EIIBC COMPONENT"/>
    <property type="match status" value="1"/>
</dbReference>
<keyword evidence="7 15" id="KW-0812">Transmembrane</keyword>
<dbReference type="InterPro" id="IPR050558">
    <property type="entry name" value="PTS_Sugar-Specific_Components"/>
</dbReference>
<feature type="domain" description="PTS EIIC type-1" evidence="17">
    <location>
        <begin position="123"/>
        <end position="479"/>
    </location>
</feature>
<dbReference type="InterPro" id="IPR018113">
    <property type="entry name" value="PTrfase_EIIB_Cys"/>
</dbReference>
<dbReference type="InterPro" id="IPR013013">
    <property type="entry name" value="PTS_EIIC_1"/>
</dbReference>
<evidence type="ECO:0000259" key="17">
    <source>
        <dbReference type="PROSITE" id="PS51103"/>
    </source>
</evidence>
<dbReference type="InterPro" id="IPR036878">
    <property type="entry name" value="Glu_permease_IIB"/>
</dbReference>
<feature type="transmembrane region" description="Helical" evidence="15">
    <location>
        <begin position="111"/>
        <end position="132"/>
    </location>
</feature>
<evidence type="ECO:0000313" key="18">
    <source>
        <dbReference type="EMBL" id="BEH91403.1"/>
    </source>
</evidence>
<keyword evidence="5" id="KW-0808">Transferase</keyword>
<feature type="transmembrane region" description="Helical" evidence="15">
    <location>
        <begin position="189"/>
        <end position="209"/>
    </location>
</feature>
<evidence type="ECO:0000256" key="13">
    <source>
        <dbReference type="ARBA" id="ARBA00048931"/>
    </source>
</evidence>
<evidence type="ECO:0000256" key="6">
    <source>
        <dbReference type="ARBA" id="ARBA00022683"/>
    </source>
</evidence>
<dbReference type="Pfam" id="PF00367">
    <property type="entry name" value="PTS_EIIB"/>
    <property type="match status" value="1"/>
</dbReference>
<comment type="subcellular location">
    <subcellularLocation>
        <location evidence="1">Cell membrane</location>
        <topology evidence="1">Multi-pass membrane protein</topology>
    </subcellularLocation>
</comment>
<evidence type="ECO:0000259" key="16">
    <source>
        <dbReference type="PROSITE" id="PS51098"/>
    </source>
</evidence>